<dbReference type="AlphaFoldDB" id="A0A0W0VJM6"/>
<feature type="domain" description="Lipoyl-binding" evidence="8">
    <location>
        <begin position="1"/>
        <end position="76"/>
    </location>
</feature>
<comment type="similarity">
    <text evidence="2 7">Belongs to the 2-oxoacid dehydrogenase family.</text>
</comment>
<dbReference type="SUPFAM" id="SSF52777">
    <property type="entry name" value="CoA-dependent acyltransferases"/>
    <property type="match status" value="1"/>
</dbReference>
<dbReference type="Pfam" id="PF02817">
    <property type="entry name" value="E3_binding"/>
    <property type="match status" value="1"/>
</dbReference>
<gene>
    <name evidence="10" type="primary">odp</name>
    <name evidence="10" type="ORF">Llan_1946</name>
</gene>
<dbReference type="Proteomes" id="UP000054869">
    <property type="component" value="Unassembled WGS sequence"/>
</dbReference>
<dbReference type="OrthoDB" id="9805770at2"/>
<dbReference type="Pfam" id="PF00198">
    <property type="entry name" value="2-oxoacid_dh"/>
    <property type="match status" value="1"/>
</dbReference>
<evidence type="ECO:0000256" key="4">
    <source>
        <dbReference type="ARBA" id="ARBA00022679"/>
    </source>
</evidence>
<dbReference type="PANTHER" id="PTHR43178:SF12">
    <property type="entry name" value="DIHYDROLIPOAMIDE ACETYLTRANSFERASE COMPONENT OF PYRUVATE DEHYDROGENASE COMPLEX"/>
    <property type="match status" value="1"/>
</dbReference>
<evidence type="ECO:0000256" key="1">
    <source>
        <dbReference type="ARBA" id="ARBA00001938"/>
    </source>
</evidence>
<sequence length="370" mass="40064">MNIFNLPDLGEGLPDAEIHEWFVKEGDTVQVDQPLVSMETAKAVVDVPCPQGGTIVKLFGKPGDVIKTGEPLVAFAATDTLREDKGTVVGNLEESTEISEDKFTIGASRPTSTRIKVTPAVRLLAKKLGVDLKSVTGSGEHGVITREDVQAAANKKAELPEGYEPLRGVRRAMLNSMVQSHQEVVPVSIFDEADIEGWDAGSDITVRLIRAIIQACKKEPALNAWFDTAHGARKCFREVNLGLAMDSTEGLFVPVIHDAAKHSDDQLRHMINDYKKDVQNRTVASENLKGATITLSNFGKFAGRFASPIIVPPMVAILAVGRLYEGAVVSQSKIEKHRLLPLSLSFDHRAVTGGEATRFLGAVIDALQKP</sequence>
<dbReference type="InterPro" id="IPR023213">
    <property type="entry name" value="CAT-like_dom_sf"/>
</dbReference>
<dbReference type="PATRIC" id="fig|45067.4.peg.2035"/>
<dbReference type="InterPro" id="IPR000089">
    <property type="entry name" value="Biotin_lipoyl"/>
</dbReference>
<dbReference type="STRING" id="45067.Llan_1946"/>
<dbReference type="Pfam" id="PF00364">
    <property type="entry name" value="Biotin_lipoyl"/>
    <property type="match status" value="1"/>
</dbReference>
<dbReference type="PROSITE" id="PS51826">
    <property type="entry name" value="PSBD"/>
    <property type="match status" value="1"/>
</dbReference>
<evidence type="ECO:0000259" key="8">
    <source>
        <dbReference type="PROSITE" id="PS50968"/>
    </source>
</evidence>
<protein>
    <recommendedName>
        <fullName evidence="7">Dihydrolipoamide acetyltransferase component of pyruvate dehydrogenase complex</fullName>
        <ecNumber evidence="7">2.3.1.-</ecNumber>
    </recommendedName>
</protein>
<dbReference type="Gene3D" id="4.10.320.10">
    <property type="entry name" value="E3-binding domain"/>
    <property type="match status" value="1"/>
</dbReference>
<evidence type="ECO:0000256" key="6">
    <source>
        <dbReference type="ARBA" id="ARBA00023315"/>
    </source>
</evidence>
<dbReference type="InterPro" id="IPR011053">
    <property type="entry name" value="Single_hybrid_motif"/>
</dbReference>
<dbReference type="RefSeq" id="WP_028373721.1">
    <property type="nucleotide sequence ID" value="NZ_CAAAJD010000023.1"/>
</dbReference>
<evidence type="ECO:0000256" key="5">
    <source>
        <dbReference type="ARBA" id="ARBA00022823"/>
    </source>
</evidence>
<comment type="subunit">
    <text evidence="3">Forms a 24-polypeptide structural core with octahedral symmetry.</text>
</comment>
<dbReference type="CDD" id="cd06849">
    <property type="entry name" value="lipoyl_domain"/>
    <property type="match status" value="1"/>
</dbReference>
<dbReference type="SUPFAM" id="SSF47005">
    <property type="entry name" value="Peripheral subunit-binding domain of 2-oxo acid dehydrogenase complex"/>
    <property type="match status" value="1"/>
</dbReference>
<keyword evidence="4 7" id="KW-0808">Transferase</keyword>
<keyword evidence="11" id="KW-1185">Reference proteome</keyword>
<feature type="domain" description="Peripheral subunit-binding (PSBD)" evidence="9">
    <location>
        <begin position="116"/>
        <end position="153"/>
    </location>
</feature>
<name>A0A0W0VJM6_9GAMM</name>
<dbReference type="GO" id="GO:0005737">
    <property type="term" value="C:cytoplasm"/>
    <property type="evidence" value="ECO:0007669"/>
    <property type="project" value="TreeGrafter"/>
</dbReference>
<dbReference type="PANTHER" id="PTHR43178">
    <property type="entry name" value="DIHYDROLIPOAMIDE ACETYLTRANSFERASE COMPONENT OF PYRUVATE DEHYDROGENASE COMPLEX"/>
    <property type="match status" value="1"/>
</dbReference>
<dbReference type="SUPFAM" id="SSF51230">
    <property type="entry name" value="Single hybrid motif"/>
    <property type="match status" value="1"/>
</dbReference>
<keyword evidence="5 7" id="KW-0450">Lipoyl</keyword>
<dbReference type="EMBL" id="LNYI01000042">
    <property type="protein sequence ID" value="KTD20295.1"/>
    <property type="molecule type" value="Genomic_DNA"/>
</dbReference>
<comment type="cofactor">
    <cofactor evidence="1 7">
        <name>(R)-lipoate</name>
        <dbReference type="ChEBI" id="CHEBI:83088"/>
    </cofactor>
</comment>
<evidence type="ECO:0000313" key="11">
    <source>
        <dbReference type="Proteomes" id="UP000054869"/>
    </source>
</evidence>
<organism evidence="10 11">
    <name type="scientific">Legionella lansingensis</name>
    <dbReference type="NCBI Taxonomy" id="45067"/>
    <lineage>
        <taxon>Bacteria</taxon>
        <taxon>Pseudomonadati</taxon>
        <taxon>Pseudomonadota</taxon>
        <taxon>Gammaproteobacteria</taxon>
        <taxon>Legionellales</taxon>
        <taxon>Legionellaceae</taxon>
        <taxon>Legionella</taxon>
    </lineage>
</organism>
<dbReference type="InterPro" id="IPR050743">
    <property type="entry name" value="2-oxoacid_DH_E2_comp"/>
</dbReference>
<evidence type="ECO:0000256" key="3">
    <source>
        <dbReference type="ARBA" id="ARBA00011484"/>
    </source>
</evidence>
<dbReference type="eggNOG" id="COG0508">
    <property type="taxonomic scope" value="Bacteria"/>
</dbReference>
<dbReference type="EC" id="2.3.1.-" evidence="7"/>
<evidence type="ECO:0000313" key="10">
    <source>
        <dbReference type="EMBL" id="KTD20295.1"/>
    </source>
</evidence>
<proteinExistence type="inferred from homology"/>
<reference evidence="10 11" key="1">
    <citation type="submission" date="2015-11" db="EMBL/GenBank/DDBJ databases">
        <title>Genomic analysis of 38 Legionella species identifies large and diverse effector repertoires.</title>
        <authorList>
            <person name="Burstein D."/>
            <person name="Amaro F."/>
            <person name="Zusman T."/>
            <person name="Lifshitz Z."/>
            <person name="Cohen O."/>
            <person name="Gilbert J.A."/>
            <person name="Pupko T."/>
            <person name="Shuman H.A."/>
            <person name="Segal G."/>
        </authorList>
    </citation>
    <scope>NUCLEOTIDE SEQUENCE [LARGE SCALE GENOMIC DNA]</scope>
    <source>
        <strain evidence="10 11">ATCC 49751</strain>
    </source>
</reference>
<dbReference type="GO" id="GO:0031405">
    <property type="term" value="F:lipoic acid binding"/>
    <property type="evidence" value="ECO:0007669"/>
    <property type="project" value="TreeGrafter"/>
</dbReference>
<dbReference type="InterPro" id="IPR003016">
    <property type="entry name" value="2-oxoA_DH_lipoyl-BS"/>
</dbReference>
<dbReference type="GO" id="GO:0016407">
    <property type="term" value="F:acetyltransferase activity"/>
    <property type="evidence" value="ECO:0007669"/>
    <property type="project" value="TreeGrafter"/>
</dbReference>
<dbReference type="Gene3D" id="2.40.50.100">
    <property type="match status" value="1"/>
</dbReference>
<dbReference type="InterPro" id="IPR001078">
    <property type="entry name" value="2-oxoacid_DH_actylTfrase"/>
</dbReference>
<keyword evidence="6 7" id="KW-0012">Acyltransferase</keyword>
<dbReference type="InterPro" id="IPR004167">
    <property type="entry name" value="PSBD"/>
</dbReference>
<evidence type="ECO:0000256" key="7">
    <source>
        <dbReference type="RuleBase" id="RU003423"/>
    </source>
</evidence>
<accession>A0A0W0VJM6</accession>
<comment type="caution">
    <text evidence="10">The sequence shown here is derived from an EMBL/GenBank/DDBJ whole genome shotgun (WGS) entry which is preliminary data.</text>
</comment>
<dbReference type="InterPro" id="IPR036625">
    <property type="entry name" value="E3-bd_dom_sf"/>
</dbReference>
<dbReference type="PROSITE" id="PS50968">
    <property type="entry name" value="BIOTINYL_LIPOYL"/>
    <property type="match status" value="1"/>
</dbReference>
<dbReference type="Gene3D" id="3.30.559.10">
    <property type="entry name" value="Chloramphenicol acetyltransferase-like domain"/>
    <property type="match status" value="1"/>
</dbReference>
<evidence type="ECO:0000256" key="2">
    <source>
        <dbReference type="ARBA" id="ARBA00007317"/>
    </source>
</evidence>
<dbReference type="PROSITE" id="PS00189">
    <property type="entry name" value="LIPOYL"/>
    <property type="match status" value="1"/>
</dbReference>
<evidence type="ECO:0000259" key="9">
    <source>
        <dbReference type="PROSITE" id="PS51826"/>
    </source>
</evidence>